<evidence type="ECO:0000256" key="1">
    <source>
        <dbReference type="SAM" id="Phobius"/>
    </source>
</evidence>
<comment type="caution">
    <text evidence="2">The sequence shown here is derived from an EMBL/GenBank/DDBJ whole genome shotgun (WGS) entry which is preliminary data.</text>
</comment>
<feature type="transmembrane region" description="Helical" evidence="1">
    <location>
        <begin position="74"/>
        <end position="97"/>
    </location>
</feature>
<gene>
    <name evidence="2" type="ORF">EGW08_002854</name>
</gene>
<name>A0A433U6B0_ELYCH</name>
<keyword evidence="3" id="KW-1185">Reference proteome</keyword>
<dbReference type="AlphaFoldDB" id="A0A433U6B0"/>
<keyword evidence="1" id="KW-1133">Transmembrane helix</keyword>
<organism evidence="2 3">
    <name type="scientific">Elysia chlorotica</name>
    <name type="common">Eastern emerald elysia</name>
    <name type="synonym">Sea slug</name>
    <dbReference type="NCBI Taxonomy" id="188477"/>
    <lineage>
        <taxon>Eukaryota</taxon>
        <taxon>Metazoa</taxon>
        <taxon>Spiralia</taxon>
        <taxon>Lophotrochozoa</taxon>
        <taxon>Mollusca</taxon>
        <taxon>Gastropoda</taxon>
        <taxon>Heterobranchia</taxon>
        <taxon>Euthyneura</taxon>
        <taxon>Panpulmonata</taxon>
        <taxon>Sacoglossa</taxon>
        <taxon>Placobranchoidea</taxon>
        <taxon>Plakobranchidae</taxon>
        <taxon>Elysia</taxon>
    </lineage>
</organism>
<accession>A0A433U6B0</accession>
<dbReference type="Proteomes" id="UP000271974">
    <property type="component" value="Unassembled WGS sequence"/>
</dbReference>
<sequence length="99" mass="10936">MITLTCGRSSWNSPLCVLNSAASTLPNIAALMKNLLIIILRSASKVLQILLEVLALLLHCITFFLIIHNCFISMLSACIVTGVIFWPFLKCLLFSLFPP</sequence>
<keyword evidence="1" id="KW-0472">Membrane</keyword>
<feature type="transmembrane region" description="Helical" evidence="1">
    <location>
        <begin position="20"/>
        <end position="40"/>
    </location>
</feature>
<proteinExistence type="predicted"/>
<keyword evidence="1" id="KW-0812">Transmembrane</keyword>
<evidence type="ECO:0000313" key="3">
    <source>
        <dbReference type="Proteomes" id="UP000271974"/>
    </source>
</evidence>
<feature type="transmembrane region" description="Helical" evidence="1">
    <location>
        <begin position="49"/>
        <end position="68"/>
    </location>
</feature>
<reference evidence="2 3" key="1">
    <citation type="submission" date="2019-01" db="EMBL/GenBank/DDBJ databases">
        <title>A draft genome assembly of the solar-powered sea slug Elysia chlorotica.</title>
        <authorList>
            <person name="Cai H."/>
            <person name="Li Q."/>
            <person name="Fang X."/>
            <person name="Li J."/>
            <person name="Curtis N.E."/>
            <person name="Altenburger A."/>
            <person name="Shibata T."/>
            <person name="Feng M."/>
            <person name="Maeda T."/>
            <person name="Schwartz J.A."/>
            <person name="Shigenobu S."/>
            <person name="Lundholm N."/>
            <person name="Nishiyama T."/>
            <person name="Yang H."/>
            <person name="Hasebe M."/>
            <person name="Li S."/>
            <person name="Pierce S.K."/>
            <person name="Wang J."/>
        </authorList>
    </citation>
    <scope>NUCLEOTIDE SEQUENCE [LARGE SCALE GENOMIC DNA]</scope>
    <source>
        <strain evidence="2">EC2010</strain>
        <tissue evidence="2">Whole organism of an adult</tissue>
    </source>
</reference>
<dbReference type="EMBL" id="RQTK01000058">
    <property type="protein sequence ID" value="RUS89334.1"/>
    <property type="molecule type" value="Genomic_DNA"/>
</dbReference>
<evidence type="ECO:0000313" key="2">
    <source>
        <dbReference type="EMBL" id="RUS89334.1"/>
    </source>
</evidence>
<protein>
    <submittedName>
        <fullName evidence="2">Uncharacterized protein</fullName>
    </submittedName>
</protein>